<feature type="domain" description="Aldehyde dehydrogenase" evidence="4">
    <location>
        <begin position="2"/>
        <end position="107"/>
    </location>
</feature>
<name>A0A090RN72_9VIBR</name>
<reference evidence="5 6" key="2">
    <citation type="submission" date="2014-09" db="EMBL/GenBank/DDBJ databases">
        <authorList>
            <consortium name="NBRP consortium"/>
            <person name="Sawabe T."/>
            <person name="Meirelles P."/>
            <person name="Nakanishi M."/>
            <person name="Sayaka M."/>
            <person name="Hattori M."/>
            <person name="Ohkuma M."/>
        </authorList>
    </citation>
    <scope>NUCLEOTIDE SEQUENCE [LARGE SCALE GENOMIC DNA]</scope>
    <source>
        <strain evidence="6">JCM19235</strain>
    </source>
</reference>
<dbReference type="InterPro" id="IPR016161">
    <property type="entry name" value="Ald_DH/histidinol_DH"/>
</dbReference>
<dbReference type="InterPro" id="IPR016163">
    <property type="entry name" value="Ald_DH_C"/>
</dbReference>
<dbReference type="Gene3D" id="3.40.605.10">
    <property type="entry name" value="Aldehyde Dehydrogenase, Chain A, domain 1"/>
    <property type="match status" value="1"/>
</dbReference>
<dbReference type="STRING" id="990268.JCM19235_5260"/>
<keyword evidence="3" id="KW-0520">NAD</keyword>
<evidence type="ECO:0000313" key="5">
    <source>
        <dbReference type="EMBL" id="GAL16711.1"/>
    </source>
</evidence>
<dbReference type="AlphaFoldDB" id="A0A090RN72"/>
<dbReference type="InterPro" id="IPR010061">
    <property type="entry name" value="MeMal-semiAld_DH"/>
</dbReference>
<keyword evidence="2 5" id="KW-0560">Oxidoreductase</keyword>
<evidence type="ECO:0000313" key="6">
    <source>
        <dbReference type="Proteomes" id="UP000029228"/>
    </source>
</evidence>
<comment type="caution">
    <text evidence="5">The sequence shown here is derived from an EMBL/GenBank/DDBJ whole genome shotgun (WGS) entry which is preliminary data.</text>
</comment>
<dbReference type="PANTHER" id="PTHR43866:SF4">
    <property type="entry name" value="MALONATE-SEMIALDEHYDE DEHYDROGENASE"/>
    <property type="match status" value="1"/>
</dbReference>
<dbReference type="PANTHER" id="PTHR43866">
    <property type="entry name" value="MALONATE-SEMIALDEHYDE DEHYDROGENASE"/>
    <property type="match status" value="1"/>
</dbReference>
<dbReference type="InterPro" id="IPR016162">
    <property type="entry name" value="Ald_DH_N"/>
</dbReference>
<dbReference type="EC" id="1.2.1.27" evidence="1"/>
<protein>
    <recommendedName>
        <fullName evidence="1">methylmalonate-semialdehyde dehydrogenase (CoA acylating)</fullName>
        <ecNumber evidence="1">1.2.1.27</ecNumber>
    </recommendedName>
</protein>
<evidence type="ECO:0000259" key="4">
    <source>
        <dbReference type="Pfam" id="PF00171"/>
    </source>
</evidence>
<sequence length="122" mass="12445">MDTLLTSPDVDAVSFVGSTPIAEYIYTTASAHGKRCQALGGAKNHCILMPDTDLDMAVNAIVGAAFGAAGERCMALSVAVAVGDEIADQLINALKTKVAAMRVGPGLVDGQENDMSCNLCGA</sequence>
<dbReference type="EMBL" id="BBMR01000001">
    <property type="protein sequence ID" value="GAL16711.1"/>
    <property type="molecule type" value="Genomic_DNA"/>
</dbReference>
<dbReference type="GO" id="GO:0006574">
    <property type="term" value="P:L-valine catabolic process"/>
    <property type="evidence" value="ECO:0007669"/>
    <property type="project" value="TreeGrafter"/>
</dbReference>
<evidence type="ECO:0000256" key="3">
    <source>
        <dbReference type="ARBA" id="ARBA00023027"/>
    </source>
</evidence>
<accession>A0A090RN72</accession>
<gene>
    <name evidence="5" type="ORF">JCM19235_5260</name>
</gene>
<dbReference type="Pfam" id="PF00171">
    <property type="entry name" value="Aldedh"/>
    <property type="match status" value="1"/>
</dbReference>
<evidence type="ECO:0000256" key="2">
    <source>
        <dbReference type="ARBA" id="ARBA00023002"/>
    </source>
</evidence>
<dbReference type="GO" id="GO:0004491">
    <property type="term" value="F:methylmalonate-semialdehyde dehydrogenase (acylating, NAD) activity"/>
    <property type="evidence" value="ECO:0007669"/>
    <property type="project" value="UniProtKB-EC"/>
</dbReference>
<dbReference type="InterPro" id="IPR016160">
    <property type="entry name" value="Ald_DH_CS_CYS"/>
</dbReference>
<reference evidence="5 6" key="1">
    <citation type="submission" date="2014-09" db="EMBL/GenBank/DDBJ databases">
        <title>Vibrio maritimus JCM 19235. (C45) whole genome shotgun sequence.</title>
        <authorList>
            <person name="Sawabe T."/>
            <person name="Meirelles P."/>
            <person name="Nakanishi M."/>
            <person name="Sayaka M."/>
            <person name="Hattori M."/>
            <person name="Ohkuma M."/>
        </authorList>
    </citation>
    <scope>NUCLEOTIDE SEQUENCE [LARGE SCALE GENOMIC DNA]</scope>
    <source>
        <strain evidence="6">JCM19235</strain>
    </source>
</reference>
<proteinExistence type="predicted"/>
<dbReference type="Gene3D" id="3.40.309.10">
    <property type="entry name" value="Aldehyde Dehydrogenase, Chain A, domain 2"/>
    <property type="match status" value="1"/>
</dbReference>
<dbReference type="GO" id="GO:0006210">
    <property type="term" value="P:thymine catabolic process"/>
    <property type="evidence" value="ECO:0007669"/>
    <property type="project" value="TreeGrafter"/>
</dbReference>
<dbReference type="Proteomes" id="UP000029228">
    <property type="component" value="Unassembled WGS sequence"/>
</dbReference>
<dbReference type="SUPFAM" id="SSF53720">
    <property type="entry name" value="ALDH-like"/>
    <property type="match status" value="1"/>
</dbReference>
<evidence type="ECO:0000256" key="1">
    <source>
        <dbReference type="ARBA" id="ARBA00013048"/>
    </source>
</evidence>
<dbReference type="InterPro" id="IPR015590">
    <property type="entry name" value="Aldehyde_DH_dom"/>
</dbReference>
<keyword evidence="6" id="KW-1185">Reference proteome</keyword>
<dbReference type="PROSITE" id="PS00070">
    <property type="entry name" value="ALDEHYDE_DEHYDR_CYS"/>
    <property type="match status" value="1"/>
</dbReference>
<organism evidence="5 6">
    <name type="scientific">Vibrio maritimus</name>
    <dbReference type="NCBI Taxonomy" id="990268"/>
    <lineage>
        <taxon>Bacteria</taxon>
        <taxon>Pseudomonadati</taxon>
        <taxon>Pseudomonadota</taxon>
        <taxon>Gammaproteobacteria</taxon>
        <taxon>Vibrionales</taxon>
        <taxon>Vibrionaceae</taxon>
        <taxon>Vibrio</taxon>
    </lineage>
</organism>